<dbReference type="KEGG" id="spir:CWM47_29700"/>
<organism evidence="1 2">
    <name type="scientific">Spirosoma pollinicola</name>
    <dbReference type="NCBI Taxonomy" id="2057025"/>
    <lineage>
        <taxon>Bacteria</taxon>
        <taxon>Pseudomonadati</taxon>
        <taxon>Bacteroidota</taxon>
        <taxon>Cytophagia</taxon>
        <taxon>Cytophagales</taxon>
        <taxon>Cytophagaceae</taxon>
        <taxon>Spirosoma</taxon>
    </lineage>
</organism>
<proteinExistence type="predicted"/>
<dbReference type="Proteomes" id="UP000232883">
    <property type="component" value="Chromosome"/>
</dbReference>
<evidence type="ECO:0000313" key="2">
    <source>
        <dbReference type="Proteomes" id="UP000232883"/>
    </source>
</evidence>
<protein>
    <recommendedName>
        <fullName evidence="3">Gluconate 2-dehydrogenase subunit 3 family protein</fullName>
    </recommendedName>
</protein>
<accession>A0A2K8ZCH7</accession>
<sequence>MPHYPLNTVRNLLSTNQVTEPTRQALTERLSAPPRQPTFFSASEFALLHAVCDRLIPQDDRSDRIDVAGNIDKRLSENKSDGWRYDTMPADGDAYKLGLKGVDESAQLTFKQPFLNISAEQQDFILNAVQRQEAPGDSWQHLPANRFFEELVTEAVENYYSHPLAQEEIGYVGMADVPTWQRIGLNELEDREPKSIG</sequence>
<evidence type="ECO:0008006" key="3">
    <source>
        <dbReference type="Google" id="ProtNLM"/>
    </source>
</evidence>
<reference evidence="1 2" key="1">
    <citation type="submission" date="2017-11" db="EMBL/GenBank/DDBJ databases">
        <title>Taxonomic description and genome sequences of Spirosoma HA7 sp. nov., isolated from pollen microhabitat of Corylus avellana.</title>
        <authorList>
            <person name="Ambika Manirajan B."/>
            <person name="Suarez C."/>
            <person name="Ratering S."/>
            <person name="Geissler-Plaum R."/>
            <person name="Cardinale M."/>
            <person name="Sylvia S."/>
        </authorList>
    </citation>
    <scope>NUCLEOTIDE SEQUENCE [LARGE SCALE GENOMIC DNA]</scope>
    <source>
        <strain evidence="1 2">HA7</strain>
    </source>
</reference>
<dbReference type="EMBL" id="CP025096">
    <property type="protein sequence ID" value="AUD07549.1"/>
    <property type="molecule type" value="Genomic_DNA"/>
</dbReference>
<gene>
    <name evidence="1" type="ORF">CWM47_29700</name>
</gene>
<name>A0A2K8ZCH7_9BACT</name>
<evidence type="ECO:0000313" key="1">
    <source>
        <dbReference type="EMBL" id="AUD07549.1"/>
    </source>
</evidence>
<keyword evidence="2" id="KW-1185">Reference proteome</keyword>
<dbReference type="InterPro" id="IPR027056">
    <property type="entry name" value="Gluconate_2DH_su3"/>
</dbReference>
<dbReference type="AlphaFoldDB" id="A0A2K8ZCH7"/>
<dbReference type="OrthoDB" id="63962at2"/>
<dbReference type="Pfam" id="PF13618">
    <property type="entry name" value="Gluconate_2-dh3"/>
    <property type="match status" value="1"/>
</dbReference>